<proteinExistence type="predicted"/>
<evidence type="ECO:0000313" key="2">
    <source>
        <dbReference type="Proteomes" id="UP000233343"/>
    </source>
</evidence>
<organism evidence="1 2">
    <name type="scientific">Cytobacillus horneckiae</name>
    <dbReference type="NCBI Taxonomy" id="549687"/>
    <lineage>
        <taxon>Bacteria</taxon>
        <taxon>Bacillati</taxon>
        <taxon>Bacillota</taxon>
        <taxon>Bacilli</taxon>
        <taxon>Bacillales</taxon>
        <taxon>Bacillaceae</taxon>
        <taxon>Cytobacillus</taxon>
    </lineage>
</organism>
<dbReference type="EMBL" id="PISD01000034">
    <property type="protein sequence ID" value="PKG27948.1"/>
    <property type="molecule type" value="Genomic_DNA"/>
</dbReference>
<gene>
    <name evidence="1" type="ORF">CWS20_16315</name>
</gene>
<evidence type="ECO:0000313" key="1">
    <source>
        <dbReference type="EMBL" id="PKG27948.1"/>
    </source>
</evidence>
<sequence length="123" mass="14477">MQITSDMIVKYAELVNKKKEVDDALEEFKKVFNDYFDLSVGRNEKGEIALNGLKLQRQIRKIDKYDREKTVKRLEELNQHQLIQKTPDEKKIKSALDLEILDEKDLSDCKLTNYTKAIYVKPV</sequence>
<dbReference type="RefSeq" id="WP_066194999.1">
    <property type="nucleotide sequence ID" value="NZ_JAFDQP010000008.1"/>
</dbReference>
<name>A0A2N0ZEM1_9BACI</name>
<comment type="caution">
    <text evidence="1">The sequence shown here is derived from an EMBL/GenBank/DDBJ whole genome shotgun (WGS) entry which is preliminary data.</text>
</comment>
<reference evidence="1 2" key="1">
    <citation type="journal article" date="2010" name="Int. J. Syst. Evol. Microbiol.">
        <title>Bacillus horneckiae sp. nov., isolated from a spacecraft-assembly clean room.</title>
        <authorList>
            <person name="Vaishampayan P."/>
            <person name="Probst A."/>
            <person name="Krishnamurthi S."/>
            <person name="Ghosh S."/>
            <person name="Osman S."/>
            <person name="McDowall A."/>
            <person name="Ruckmani A."/>
            <person name="Mayilraj S."/>
            <person name="Venkateswaran K."/>
        </authorList>
    </citation>
    <scope>NUCLEOTIDE SEQUENCE [LARGE SCALE GENOMIC DNA]</scope>
    <source>
        <strain evidence="2">1PO1SC</strain>
    </source>
</reference>
<protein>
    <submittedName>
        <fullName evidence="1">Uncharacterized protein</fullName>
    </submittedName>
</protein>
<dbReference type="AlphaFoldDB" id="A0A2N0ZEM1"/>
<keyword evidence="2" id="KW-1185">Reference proteome</keyword>
<accession>A0A2N0ZEM1</accession>
<dbReference type="Proteomes" id="UP000233343">
    <property type="component" value="Unassembled WGS sequence"/>
</dbReference>